<dbReference type="Proteomes" id="UP001597417">
    <property type="component" value="Unassembled WGS sequence"/>
</dbReference>
<dbReference type="NCBIfam" id="TIGR04267">
    <property type="entry name" value="mod_HExxH"/>
    <property type="match status" value="1"/>
</dbReference>
<evidence type="ECO:0000313" key="1">
    <source>
        <dbReference type="EMBL" id="MFD2420154.1"/>
    </source>
</evidence>
<keyword evidence="2" id="KW-1185">Reference proteome</keyword>
<evidence type="ECO:0000313" key="2">
    <source>
        <dbReference type="Proteomes" id="UP001597417"/>
    </source>
</evidence>
<comment type="caution">
    <text evidence="1">The sequence shown here is derived from an EMBL/GenBank/DDBJ whole genome shotgun (WGS) entry which is preliminary data.</text>
</comment>
<sequence length="387" mass="41573">MKVPFHHLPARTFAALAAGRGGPAAIAALAAVRSSRDRLLAHALLELAKKAGGEQAAIVKDAYATLVAVEAWDREAVAAVLDYPTVSAWLLRTALQLDQGRVDEATPGWLSSVAAAAVVRSAVTATVEITSIDGALTLPTLGVAEYDGRARVVSSPREAILETGRGAVDLRAGGDGWRSLPRLTAEHRGLRLEILADNWESGWFGTTPVVPAERIGTRWREILAQGWRILAAHRPEAAEEVACALRTLIPLRGDGVHQASGTPQDAFGCMAMSLPLSPEMAAVTLTHEVQHTKLSALDDLIPLVDKNDDRTFHAPWRPDPRPALPLLHGIYAHLSVADFWRGRDEARFGRWQAAVVETAATLLGSGLLTPAGEFFVKGILERARSWD</sequence>
<dbReference type="InterPro" id="IPR026337">
    <property type="entry name" value="AKG_HExxH"/>
</dbReference>
<gene>
    <name evidence="1" type="ORF">ACFSXZ_27875</name>
</gene>
<proteinExistence type="predicted"/>
<organism evidence="1 2">
    <name type="scientific">Amycolatopsis pigmentata</name>
    <dbReference type="NCBI Taxonomy" id="450801"/>
    <lineage>
        <taxon>Bacteria</taxon>
        <taxon>Bacillati</taxon>
        <taxon>Actinomycetota</taxon>
        <taxon>Actinomycetes</taxon>
        <taxon>Pseudonocardiales</taxon>
        <taxon>Pseudonocardiaceae</taxon>
        <taxon>Amycolatopsis</taxon>
    </lineage>
</organism>
<protein>
    <submittedName>
        <fullName evidence="1">HEXXH motif-containing putative peptide modification protein</fullName>
    </submittedName>
</protein>
<reference evidence="2" key="1">
    <citation type="journal article" date="2019" name="Int. J. Syst. Evol. Microbiol.">
        <title>The Global Catalogue of Microorganisms (GCM) 10K type strain sequencing project: providing services to taxonomists for standard genome sequencing and annotation.</title>
        <authorList>
            <consortium name="The Broad Institute Genomics Platform"/>
            <consortium name="The Broad Institute Genome Sequencing Center for Infectious Disease"/>
            <person name="Wu L."/>
            <person name="Ma J."/>
        </authorList>
    </citation>
    <scope>NUCLEOTIDE SEQUENCE [LARGE SCALE GENOMIC DNA]</scope>
    <source>
        <strain evidence="2">CGMCC 4.7645</strain>
    </source>
</reference>
<dbReference type="RefSeq" id="WP_378268182.1">
    <property type="nucleotide sequence ID" value="NZ_JBHUKR010000017.1"/>
</dbReference>
<name>A0ABW5FZV4_9PSEU</name>
<dbReference type="EMBL" id="JBHUKR010000017">
    <property type="protein sequence ID" value="MFD2420154.1"/>
    <property type="molecule type" value="Genomic_DNA"/>
</dbReference>
<accession>A0ABW5FZV4</accession>